<keyword evidence="1" id="KW-0802">TPR repeat</keyword>
<dbReference type="EMBL" id="VJZA01000005">
    <property type="protein sequence ID" value="TVT24800.1"/>
    <property type="molecule type" value="Genomic_DNA"/>
</dbReference>
<dbReference type="InterPro" id="IPR041664">
    <property type="entry name" value="AAA_16"/>
</dbReference>
<dbReference type="Pfam" id="PF12770">
    <property type="entry name" value="CHAT"/>
    <property type="match status" value="1"/>
</dbReference>
<comment type="caution">
    <text evidence="4">The sequence shown here is derived from an EMBL/GenBank/DDBJ whole genome shotgun (WGS) entry which is preliminary data.</text>
</comment>
<dbReference type="Gene3D" id="1.25.40.10">
    <property type="entry name" value="Tetratricopeptide repeat domain"/>
    <property type="match status" value="4"/>
</dbReference>
<evidence type="ECO:0000256" key="1">
    <source>
        <dbReference type="PROSITE-ProRule" id="PRU00339"/>
    </source>
</evidence>
<feature type="repeat" description="TPR" evidence="1">
    <location>
        <begin position="1249"/>
        <end position="1282"/>
    </location>
</feature>
<gene>
    <name evidence="4" type="ORF">FNH06_05385</name>
</gene>
<dbReference type="PROSITE" id="PS50005">
    <property type="entry name" value="TPR"/>
    <property type="match status" value="2"/>
</dbReference>
<reference evidence="4 5" key="1">
    <citation type="submission" date="2019-07" db="EMBL/GenBank/DDBJ databases">
        <title>New species of Amycolatopsis and Streptomyces.</title>
        <authorList>
            <person name="Duangmal K."/>
            <person name="Teo W.F.A."/>
            <person name="Lipun K."/>
        </authorList>
    </citation>
    <scope>NUCLEOTIDE SEQUENCE [LARGE SCALE GENOMIC DNA]</scope>
    <source>
        <strain evidence="4 5">JCM 30562</strain>
    </source>
</reference>
<dbReference type="Pfam" id="PF13191">
    <property type="entry name" value="AAA_16"/>
    <property type="match status" value="1"/>
</dbReference>
<evidence type="ECO:0000259" key="2">
    <source>
        <dbReference type="Pfam" id="PF12770"/>
    </source>
</evidence>
<dbReference type="Proteomes" id="UP000318578">
    <property type="component" value="Unassembled WGS sequence"/>
</dbReference>
<dbReference type="SMART" id="SM00028">
    <property type="entry name" value="TPR"/>
    <property type="match status" value="11"/>
</dbReference>
<dbReference type="SUPFAM" id="SSF48452">
    <property type="entry name" value="TPR-like"/>
    <property type="match status" value="3"/>
</dbReference>
<dbReference type="OrthoDB" id="4302715at2"/>
<proteinExistence type="predicted"/>
<dbReference type="InterPro" id="IPR011990">
    <property type="entry name" value="TPR-like_helical_dom_sf"/>
</dbReference>
<evidence type="ECO:0000313" key="5">
    <source>
        <dbReference type="Proteomes" id="UP000318578"/>
    </source>
</evidence>
<dbReference type="InterPro" id="IPR024983">
    <property type="entry name" value="CHAT_dom"/>
</dbReference>
<keyword evidence="5" id="KW-1185">Reference proteome</keyword>
<feature type="domain" description="Orc1-like AAA ATPase" evidence="3">
    <location>
        <begin position="373"/>
        <end position="500"/>
    </location>
</feature>
<dbReference type="InterPro" id="IPR027417">
    <property type="entry name" value="P-loop_NTPase"/>
</dbReference>
<name>A0A558AKK7_9PSEU</name>
<dbReference type="InterPro" id="IPR019734">
    <property type="entry name" value="TPR_rpt"/>
</dbReference>
<organism evidence="4 5">
    <name type="scientific">Amycolatopsis acidiphila</name>
    <dbReference type="NCBI Taxonomy" id="715473"/>
    <lineage>
        <taxon>Bacteria</taxon>
        <taxon>Bacillati</taxon>
        <taxon>Actinomycetota</taxon>
        <taxon>Actinomycetes</taxon>
        <taxon>Pseudonocardiales</taxon>
        <taxon>Pseudonocardiaceae</taxon>
        <taxon>Amycolatopsis</taxon>
    </lineage>
</organism>
<feature type="domain" description="CHAT" evidence="2">
    <location>
        <begin position="75"/>
        <end position="320"/>
    </location>
</feature>
<dbReference type="PANTHER" id="PTHR47691">
    <property type="entry name" value="REGULATOR-RELATED"/>
    <property type="match status" value="1"/>
</dbReference>
<protein>
    <submittedName>
        <fullName evidence="4">Tetratricopeptide repeat protein</fullName>
    </submittedName>
</protein>
<accession>A0A558AKK7</accession>
<feature type="repeat" description="TPR" evidence="1">
    <location>
        <begin position="1169"/>
        <end position="1202"/>
    </location>
</feature>
<dbReference type="Pfam" id="PF13424">
    <property type="entry name" value="TPR_12"/>
    <property type="match status" value="2"/>
</dbReference>
<dbReference type="SUPFAM" id="SSF52540">
    <property type="entry name" value="P-loop containing nucleoside triphosphate hydrolases"/>
    <property type="match status" value="1"/>
</dbReference>
<sequence>MRAGGCPQVLTLTIGEDEVVLHMGGEAVRHVPDGVDDRLRELAWRLGNRPSAGVARELGVMLGRRFLSGAAGTALARALEPAGRAALAIEAADEELADLPWEAAILPGEQVPLALDSRFDVCRAVRAPGQIPAPRVPGPLRILAAIGSPDTDSGELLDYERELARILDSVDPSRNRHAGVRVLEWGSTTAIRAALADGPCDVLHISCHGRPGELLLETESGEPDHVDARRFLAEALPPGVRVPLVVLTGCATALATPFDVAGLARGLVRAGTPAVLAMRGPVADHYAISLCAALYERLAGRGDLDLRAAVAAVRRGLASDGAEWTVPVLFLANGNAPALAPDDLREPAGERHEPASVLAWHDRSAGYFVGRRAALRRLSQEPNGVLLHGIGGAGKTSLAAELASRAERAGAVVVALTGRVPVDAILDAVRAALSRHCTDHGLAEDHPARRAVCALSEPDAAWRDLLPLVREAAVPVLLVLDNAEDNLESTMDTGLAAFLAAWLDCGRLLITSRYPFEVPGLPSCHVGPLSWPETRKLMWRLPGLDALTTHQRRLVWHQLGGHPRALEYLDALLRDGRARFDDVTARLAAARARLPAGFDDAVSEAGALVADDVLLPELLASLDEQPLARRLLSGASVYRKPVDRNGLAWQVAQVHDVPPEAHTDVPPLTVPAGLDAATAVLARLGLLAPAEDGHLVHPWTASALHGLAEPGVLADAHLRAAGYWMWHLRQRGLDELVDISQLVEAGYHYFAGGDLNAAAGVILLACDELDTRGRWSWAEQLCAEAREWLPQSGIAAELTLRLASLRFARGDTDGAERFAGEALRQFEDQGERANIAAALHRLGMIAHHRGDNAKAGELYRRSLAIYEELGDHNAIGISYHQLGLLAERDRDTALAEEYYERSLAAARSAGDLSGVASATHQLGIMAEKRGDHVKAETCYLASRDAFARLGDRGLVANADVSLSEIARKQWRLDRAIEHVRSALGVFEEIGSVARIAECHLQLGTIARDREDTRWAASCLARAGELFEQIGSARQAAYAKGLLGQVLTLGGEHPAAVAATLQSLVLREEVGMSPDNLHSWLAIQYVELGEPAFAAAVRGVHGPAEAGLVVDQARQYYETFMTRKNQDRAAGTYHGFGLEASRNGEPDAARVYFRAALARYEAARNLPGVANTHEQLGLLAVDAGELDEAEWHFHRALELHQRSENPANVAISYHQLGQLHQKRQSWDTAAEYFHASIDVKRRLGNRAGVVNSLFHLGRVAEEQRDLDEAERIYHECLAIDRELGDRGGLAITQAQIGIVLGVRGRHAEAVPWLLYALLANLDLKSRNAVKNISELRDRRRDLGEREFGAILRQYVDEATAVQVLRLTDVLPTAGMEDADV</sequence>
<dbReference type="Gene3D" id="3.40.50.300">
    <property type="entry name" value="P-loop containing nucleotide triphosphate hydrolases"/>
    <property type="match status" value="1"/>
</dbReference>
<evidence type="ECO:0000259" key="3">
    <source>
        <dbReference type="Pfam" id="PF13191"/>
    </source>
</evidence>
<evidence type="ECO:0000313" key="4">
    <source>
        <dbReference type="EMBL" id="TVT24800.1"/>
    </source>
</evidence>
<dbReference type="PANTHER" id="PTHR47691:SF3">
    <property type="entry name" value="HTH-TYPE TRANSCRIPTIONAL REGULATOR RV0890C-RELATED"/>
    <property type="match status" value="1"/>
</dbReference>